<accession>X1F647</accession>
<protein>
    <submittedName>
        <fullName evidence="1">Uncharacterized protein</fullName>
    </submittedName>
</protein>
<dbReference type="Gene3D" id="1.25.40.10">
    <property type="entry name" value="Tetratricopeptide repeat domain"/>
    <property type="match status" value="1"/>
</dbReference>
<sequence>DVKKLLNKEVNLSIVTRNPRIYTAAYFLLAYSYVARGKFEKALNVGDQVIFQYNNHPTSYFTKALAIGYGLVYNFKMKEITEENFLELIKTALSLDHIEYHQAKYYLLMTDIFIETRGIDDAIEAVSILYAK</sequence>
<dbReference type="InterPro" id="IPR011990">
    <property type="entry name" value="TPR-like_helical_dom_sf"/>
</dbReference>
<gene>
    <name evidence="1" type="ORF">S01H4_58652</name>
</gene>
<proteinExistence type="predicted"/>
<dbReference type="SUPFAM" id="SSF48452">
    <property type="entry name" value="TPR-like"/>
    <property type="match status" value="1"/>
</dbReference>
<dbReference type="EMBL" id="BART01034289">
    <property type="protein sequence ID" value="GAH16273.1"/>
    <property type="molecule type" value="Genomic_DNA"/>
</dbReference>
<dbReference type="AlphaFoldDB" id="X1F647"/>
<comment type="caution">
    <text evidence="1">The sequence shown here is derived from an EMBL/GenBank/DDBJ whole genome shotgun (WGS) entry which is preliminary data.</text>
</comment>
<name>X1F647_9ZZZZ</name>
<organism evidence="1">
    <name type="scientific">marine sediment metagenome</name>
    <dbReference type="NCBI Taxonomy" id="412755"/>
    <lineage>
        <taxon>unclassified sequences</taxon>
        <taxon>metagenomes</taxon>
        <taxon>ecological metagenomes</taxon>
    </lineage>
</organism>
<reference evidence="1" key="1">
    <citation type="journal article" date="2014" name="Front. Microbiol.">
        <title>High frequency of phylogenetically diverse reductive dehalogenase-homologous genes in deep subseafloor sedimentary metagenomes.</title>
        <authorList>
            <person name="Kawai M."/>
            <person name="Futagami T."/>
            <person name="Toyoda A."/>
            <person name="Takaki Y."/>
            <person name="Nishi S."/>
            <person name="Hori S."/>
            <person name="Arai W."/>
            <person name="Tsubouchi T."/>
            <person name="Morono Y."/>
            <person name="Uchiyama I."/>
            <person name="Ito T."/>
            <person name="Fujiyama A."/>
            <person name="Inagaki F."/>
            <person name="Takami H."/>
        </authorList>
    </citation>
    <scope>NUCLEOTIDE SEQUENCE</scope>
    <source>
        <strain evidence="1">Expedition CK06-06</strain>
    </source>
</reference>
<evidence type="ECO:0000313" key="1">
    <source>
        <dbReference type="EMBL" id="GAH16273.1"/>
    </source>
</evidence>
<feature type="non-terminal residue" evidence="1">
    <location>
        <position position="1"/>
    </location>
</feature>